<dbReference type="Gene3D" id="2.120.10.30">
    <property type="entry name" value="TolB, C-terminal domain"/>
    <property type="match status" value="1"/>
</dbReference>
<dbReference type="GO" id="GO:0017147">
    <property type="term" value="F:Wnt-protein binding"/>
    <property type="evidence" value="ECO:0007669"/>
    <property type="project" value="TreeGrafter"/>
</dbReference>
<keyword evidence="5" id="KW-1185">Reference proteome</keyword>
<name>A0A8S4FAB0_PLUXY</name>
<dbReference type="InterPro" id="IPR011042">
    <property type="entry name" value="6-blade_b-propeller_TolB-like"/>
</dbReference>
<dbReference type="SUPFAM" id="SSF63825">
    <property type="entry name" value="YWTD domain"/>
    <property type="match status" value="1"/>
</dbReference>
<evidence type="ECO:0000313" key="5">
    <source>
        <dbReference type="Proteomes" id="UP000653454"/>
    </source>
</evidence>
<keyword evidence="3" id="KW-1133">Transmembrane helix</keyword>
<keyword evidence="1" id="KW-0245">EGF-like domain</keyword>
<accession>A0A8S4FAB0</accession>
<gene>
    <name evidence="4" type="ORF">PLXY2_LOCUS8211</name>
</gene>
<dbReference type="PANTHER" id="PTHR46513">
    <property type="entry name" value="VITELLOGENIN RECEPTOR-LIKE PROTEIN-RELATED-RELATED"/>
    <property type="match status" value="1"/>
</dbReference>
<keyword evidence="3" id="KW-0472">Membrane</keyword>
<feature type="transmembrane region" description="Helical" evidence="3">
    <location>
        <begin position="422"/>
        <end position="443"/>
    </location>
</feature>
<dbReference type="EMBL" id="CAJHNJ030000030">
    <property type="protein sequence ID" value="CAG9124465.1"/>
    <property type="molecule type" value="Genomic_DNA"/>
</dbReference>
<feature type="transmembrane region" description="Helical" evidence="3">
    <location>
        <begin position="519"/>
        <end position="543"/>
    </location>
</feature>
<evidence type="ECO:0000313" key="4">
    <source>
        <dbReference type="EMBL" id="CAG9124465.1"/>
    </source>
</evidence>
<sequence length="587" mass="62704">MYVSGNCVRSITRDAHATQLYSTQTRGITGMDYDVRHAASPAWTMTSGEGGMYVSGNCVRSITRDAHATQLYSTQTRGITGMDYDVRHAASPAWTMTSGEGGMYVSGNCVRSITRDAHATQLYSTQTRGITGMDYDVRRGRLFVSSSSTNSLEAVNGTHGRVEVTNQGTPTKVAVDWVTGNVYFVDSTPSAPKIRVCDVTRKRCAVVIDLPAGSQVTALAVDPANAYILYCVHHDLEYILWLSSLSGHRTKDLATVSNCSALAADSFRHRALYADAPARLVAVPYDSPTPASKILIESDANFQSPHSLALFEDHIYFLVANTFKLSRCLLYSTKTCEPFFYRIFDANLFVLNHESAQRGDVKNSCEGSTCDGVCVLGQEGPQCVCQNGRLSVDGKDCDVVEKELLPLFNGWSAADAAAAGGAWVPLLVGTFVLMAVCFGIVVLRRCRGRGDTALPSAVQRLVSSGRGGGGRRVGPSTCGYLRPVGGLLRRSGAAPLPGPGRHCSARCVDGTKSALNCELCVDVASFACSRWSSAYIAALFNGWSAADAAAAGGAWVPLLVGTFVLMAVCFGIVVLRRCRGRGVTALP</sequence>
<proteinExistence type="predicted"/>
<dbReference type="GO" id="GO:0060070">
    <property type="term" value="P:canonical Wnt signaling pathway"/>
    <property type="evidence" value="ECO:0007669"/>
    <property type="project" value="TreeGrafter"/>
</dbReference>
<protein>
    <submittedName>
        <fullName evidence="4">(diamondback moth) hypothetical protein</fullName>
    </submittedName>
</protein>
<feature type="transmembrane region" description="Helical" evidence="3">
    <location>
        <begin position="555"/>
        <end position="575"/>
    </location>
</feature>
<organism evidence="4 5">
    <name type="scientific">Plutella xylostella</name>
    <name type="common">Diamondback moth</name>
    <name type="synonym">Plutella maculipennis</name>
    <dbReference type="NCBI Taxonomy" id="51655"/>
    <lineage>
        <taxon>Eukaryota</taxon>
        <taxon>Metazoa</taxon>
        <taxon>Ecdysozoa</taxon>
        <taxon>Arthropoda</taxon>
        <taxon>Hexapoda</taxon>
        <taxon>Insecta</taxon>
        <taxon>Pterygota</taxon>
        <taxon>Neoptera</taxon>
        <taxon>Endopterygota</taxon>
        <taxon>Lepidoptera</taxon>
        <taxon>Glossata</taxon>
        <taxon>Ditrysia</taxon>
        <taxon>Yponomeutoidea</taxon>
        <taxon>Plutellidae</taxon>
        <taxon>Plutella</taxon>
    </lineage>
</organism>
<reference evidence="4" key="1">
    <citation type="submission" date="2020-11" db="EMBL/GenBank/DDBJ databases">
        <authorList>
            <person name="Whiteford S."/>
        </authorList>
    </citation>
    <scope>NUCLEOTIDE SEQUENCE</scope>
</reference>
<dbReference type="Proteomes" id="UP000653454">
    <property type="component" value="Unassembled WGS sequence"/>
</dbReference>
<keyword evidence="2" id="KW-0677">Repeat</keyword>
<dbReference type="AlphaFoldDB" id="A0A8S4FAB0"/>
<dbReference type="InterPro" id="IPR050778">
    <property type="entry name" value="Cueball_EGF_LRP_Nidogen"/>
</dbReference>
<dbReference type="GO" id="GO:0005886">
    <property type="term" value="C:plasma membrane"/>
    <property type="evidence" value="ECO:0007669"/>
    <property type="project" value="TreeGrafter"/>
</dbReference>
<dbReference type="GO" id="GO:0042813">
    <property type="term" value="F:Wnt receptor activity"/>
    <property type="evidence" value="ECO:0007669"/>
    <property type="project" value="TreeGrafter"/>
</dbReference>
<evidence type="ECO:0000256" key="3">
    <source>
        <dbReference type="SAM" id="Phobius"/>
    </source>
</evidence>
<evidence type="ECO:0000256" key="2">
    <source>
        <dbReference type="ARBA" id="ARBA00022737"/>
    </source>
</evidence>
<keyword evidence="3" id="KW-0812">Transmembrane</keyword>
<evidence type="ECO:0000256" key="1">
    <source>
        <dbReference type="ARBA" id="ARBA00022536"/>
    </source>
</evidence>
<comment type="caution">
    <text evidence="4">The sequence shown here is derived from an EMBL/GenBank/DDBJ whole genome shotgun (WGS) entry which is preliminary data.</text>
</comment>
<dbReference type="PANTHER" id="PTHR46513:SF13">
    <property type="entry name" value="EGF-LIKE DOMAIN-CONTAINING PROTEIN"/>
    <property type="match status" value="1"/>
</dbReference>